<name>X6L9Y0_RETFI</name>
<dbReference type="Proteomes" id="UP000023152">
    <property type="component" value="Unassembled WGS sequence"/>
</dbReference>
<feature type="non-terminal residue" evidence="1">
    <location>
        <position position="1"/>
    </location>
</feature>
<evidence type="ECO:0000313" key="2">
    <source>
        <dbReference type="Proteomes" id="UP000023152"/>
    </source>
</evidence>
<protein>
    <submittedName>
        <fullName evidence="1">Uncharacterized protein</fullName>
    </submittedName>
</protein>
<organism evidence="1 2">
    <name type="scientific">Reticulomyxa filosa</name>
    <dbReference type="NCBI Taxonomy" id="46433"/>
    <lineage>
        <taxon>Eukaryota</taxon>
        <taxon>Sar</taxon>
        <taxon>Rhizaria</taxon>
        <taxon>Retaria</taxon>
        <taxon>Foraminifera</taxon>
        <taxon>Monothalamids</taxon>
        <taxon>Reticulomyxidae</taxon>
        <taxon>Reticulomyxa</taxon>
    </lineage>
</organism>
<reference evidence="1 2" key="1">
    <citation type="journal article" date="2013" name="Curr. Biol.">
        <title>The Genome of the Foraminiferan Reticulomyxa filosa.</title>
        <authorList>
            <person name="Glockner G."/>
            <person name="Hulsmann N."/>
            <person name="Schleicher M."/>
            <person name="Noegel A.A."/>
            <person name="Eichinger L."/>
            <person name="Gallinger C."/>
            <person name="Pawlowski J."/>
            <person name="Sierra R."/>
            <person name="Euteneuer U."/>
            <person name="Pillet L."/>
            <person name="Moustafa A."/>
            <person name="Platzer M."/>
            <person name="Groth M."/>
            <person name="Szafranski K."/>
            <person name="Schliwa M."/>
        </authorList>
    </citation>
    <scope>NUCLEOTIDE SEQUENCE [LARGE SCALE GENOMIC DNA]</scope>
</reference>
<dbReference type="AlphaFoldDB" id="X6L9Y0"/>
<dbReference type="EMBL" id="ASPP01047417">
    <property type="protein sequence ID" value="ETN98175.1"/>
    <property type="molecule type" value="Genomic_DNA"/>
</dbReference>
<sequence>RIFFFFFFFFFYLIKKKKKKKKKIEYSLENLLFLAESTQWINYCFDVFPNVQANNPQPGFQLFEFPKNVVPQSIILLKHDTCDAQFLKLYEKYVRGRENALEINISYTSRQLLNTLYYPRRHWIEMNTNENNSGLQRNLTGSNGPMKNSFAPTIGYGNMNVTSFIISKAHINRDTIRKYQEMLSNGKNHVLSEDERFLVTAIDAIMQVQKEIISMLRGTFTRFQATEEYQMWLTHIQDNHTRISGSHSISIENEISSV</sequence>
<gene>
    <name evidence="1" type="ORF">RFI_39339</name>
</gene>
<accession>X6L9Y0</accession>
<keyword evidence="2" id="KW-1185">Reference proteome</keyword>
<evidence type="ECO:0000313" key="1">
    <source>
        <dbReference type="EMBL" id="ETN98175.1"/>
    </source>
</evidence>
<comment type="caution">
    <text evidence="1">The sequence shown here is derived from an EMBL/GenBank/DDBJ whole genome shotgun (WGS) entry which is preliminary data.</text>
</comment>
<proteinExistence type="predicted"/>